<keyword evidence="3" id="KW-1185">Reference proteome</keyword>
<protein>
    <submittedName>
        <fullName evidence="2">Uncharacterized protein</fullName>
    </submittedName>
</protein>
<name>A0ABN1F6C4_9PROT</name>
<feature type="transmembrane region" description="Helical" evidence="1">
    <location>
        <begin position="136"/>
        <end position="162"/>
    </location>
</feature>
<reference evidence="2 3" key="1">
    <citation type="journal article" date="2019" name="Int. J. Syst. Evol. Microbiol.">
        <title>The Global Catalogue of Microorganisms (GCM) 10K type strain sequencing project: providing services to taxonomists for standard genome sequencing and annotation.</title>
        <authorList>
            <consortium name="The Broad Institute Genomics Platform"/>
            <consortium name="The Broad Institute Genome Sequencing Center for Infectious Disease"/>
            <person name="Wu L."/>
            <person name="Ma J."/>
        </authorList>
    </citation>
    <scope>NUCLEOTIDE SEQUENCE [LARGE SCALE GENOMIC DNA]</scope>
    <source>
        <strain evidence="2 3">JCM 15089</strain>
    </source>
</reference>
<feature type="transmembrane region" description="Helical" evidence="1">
    <location>
        <begin position="168"/>
        <end position="190"/>
    </location>
</feature>
<keyword evidence="1" id="KW-0812">Transmembrane</keyword>
<evidence type="ECO:0000256" key="1">
    <source>
        <dbReference type="SAM" id="Phobius"/>
    </source>
</evidence>
<accession>A0ABN1F6C4</accession>
<evidence type="ECO:0000313" key="2">
    <source>
        <dbReference type="EMBL" id="GAA0583531.1"/>
    </source>
</evidence>
<gene>
    <name evidence="2" type="ORF">GCM10008942_35590</name>
</gene>
<keyword evidence="1" id="KW-0472">Membrane</keyword>
<dbReference type="Proteomes" id="UP001499951">
    <property type="component" value="Unassembled WGS sequence"/>
</dbReference>
<dbReference type="RefSeq" id="WP_166937125.1">
    <property type="nucleotide sequence ID" value="NZ_BAAADD010000010.1"/>
</dbReference>
<organism evidence="2 3">
    <name type="scientific">Rhizomicrobium electricum</name>
    <dbReference type="NCBI Taxonomy" id="480070"/>
    <lineage>
        <taxon>Bacteria</taxon>
        <taxon>Pseudomonadati</taxon>
        <taxon>Pseudomonadota</taxon>
        <taxon>Alphaproteobacteria</taxon>
        <taxon>Micropepsales</taxon>
        <taxon>Micropepsaceae</taxon>
        <taxon>Rhizomicrobium</taxon>
    </lineage>
</organism>
<keyword evidence="1" id="KW-1133">Transmembrane helix</keyword>
<proteinExistence type="predicted"/>
<feature type="transmembrane region" description="Helical" evidence="1">
    <location>
        <begin position="316"/>
        <end position="335"/>
    </location>
</feature>
<dbReference type="EMBL" id="BAAADD010000010">
    <property type="protein sequence ID" value="GAA0583531.1"/>
    <property type="molecule type" value="Genomic_DNA"/>
</dbReference>
<evidence type="ECO:0000313" key="3">
    <source>
        <dbReference type="Proteomes" id="UP001499951"/>
    </source>
</evidence>
<comment type="caution">
    <text evidence="2">The sequence shown here is derived from an EMBL/GenBank/DDBJ whole genome shotgun (WGS) entry which is preliminary data.</text>
</comment>
<sequence length="383" mass="43068">MGEDAPAAGEAASDAGAKQTIKNNWHFHEVGTNFRHFPADLKLDNVEPEAFSKAGPDERAEISQQMNALLDRTRTRDEMFPDSRVTYLLGRMYFRVFADETELNFPNADNDLRALYQRFAYLFRTSYGHKVIIKRVIILGTIAVFSILLGLTSALCGAITSLSVLDGTIYGTLVIYPTCALLAYGLYLLVLGRVDQEFATALQQSCIAVSQNTLQRLAALKACIDNIQIAIRDSYDLDEGKWMAQSDYLMALTIWLPLRVLHIERYFQMTMWRVHRNYVYIQYGAAILQILLCVAVLAIVLCVGPHAIVGGLPGEILFILAVTTFGWFSFIGQSTTVEYIRDNIPIDQWKTFGELRMDTVISGVVGFLIKKFIMLRDVGRPNH</sequence>
<feature type="transmembrane region" description="Helical" evidence="1">
    <location>
        <begin position="280"/>
        <end position="304"/>
    </location>
</feature>